<protein>
    <recommendedName>
        <fullName evidence="4">SAM domain-containing protein</fullName>
    </recommendedName>
</protein>
<dbReference type="AlphaFoldDB" id="A0A7R8V9Y6"/>
<dbReference type="Pfam" id="PF07647">
    <property type="entry name" value="SAM_2"/>
    <property type="match status" value="1"/>
</dbReference>
<keyword evidence="1" id="KW-0677">Repeat</keyword>
<evidence type="ECO:0000256" key="2">
    <source>
        <dbReference type="ARBA" id="ARBA00023043"/>
    </source>
</evidence>
<dbReference type="GO" id="GO:0005829">
    <property type="term" value="C:cytosol"/>
    <property type="evidence" value="ECO:0007669"/>
    <property type="project" value="TreeGrafter"/>
</dbReference>
<dbReference type="InterPro" id="IPR013761">
    <property type="entry name" value="SAM/pointed_sf"/>
</dbReference>
<proteinExistence type="predicted"/>
<reference evidence="5" key="1">
    <citation type="submission" date="2020-11" db="EMBL/GenBank/DDBJ databases">
        <authorList>
            <person name="Tran Van P."/>
        </authorList>
    </citation>
    <scope>NUCLEOTIDE SEQUENCE</scope>
</reference>
<sequence>MGLFKGSTSQGQDGPRAERPKTLRRLRNVYEGGGGGGVGGVGLAEDGEEVVCKRPGRGGGCPGVSGGPGDKSLSILSPFDEQEEWAKISEIMASFGSGLARDSVFVSELEKEFQSRMGEDLSLHRILLPVQKLVRLTSEEVNPYLREGRMENRFGQNTPSSHDRDSILDFPVFGSLAQHETILTHSSSNSPIVGSSVGQWLASLGLAEYESLFHNNGFDDLDFINGVIEAQDLKDMGLNSDSDINTILGAARSLPCKVNNNLAANKNNNNSMDAVSTADGSVAVSPVETWLKSIHLDCYVDTFHKHLYKDMERVRRIWEVELTAVLEIHKAGHRRRILTSVSGHQQPGPNLEDINADLNQLTAFNWASSDADRTLTFRKDKMWLPATSWWSQILDKLLLAWEKGF</sequence>
<feature type="domain" description="SAM" evidence="4">
    <location>
        <begin position="282"/>
        <end position="347"/>
    </location>
</feature>
<evidence type="ECO:0000256" key="3">
    <source>
        <dbReference type="SAM" id="MobiDB-lite"/>
    </source>
</evidence>
<evidence type="ECO:0000256" key="1">
    <source>
        <dbReference type="ARBA" id="ARBA00022737"/>
    </source>
</evidence>
<dbReference type="SUPFAM" id="SSF47769">
    <property type="entry name" value="SAM/Pointed domain"/>
    <property type="match status" value="2"/>
</dbReference>
<dbReference type="PROSITE" id="PS50105">
    <property type="entry name" value="SAM_DOMAIN"/>
    <property type="match status" value="1"/>
</dbReference>
<dbReference type="InterPro" id="IPR033635">
    <property type="entry name" value="ANKS1/Caskin"/>
</dbReference>
<name>A0A7R8V9Y6_TIMDO</name>
<dbReference type="PANTHER" id="PTHR24174:SF1">
    <property type="entry name" value="IP14385P"/>
    <property type="match status" value="1"/>
</dbReference>
<feature type="region of interest" description="Disordered" evidence="3">
    <location>
        <begin position="1"/>
        <end position="42"/>
    </location>
</feature>
<feature type="compositionally biased region" description="Polar residues" evidence="3">
    <location>
        <begin position="1"/>
        <end position="12"/>
    </location>
</feature>
<evidence type="ECO:0000313" key="5">
    <source>
        <dbReference type="EMBL" id="CAD7194424.1"/>
    </source>
</evidence>
<organism evidence="5">
    <name type="scientific">Timema douglasi</name>
    <name type="common">Walking stick</name>
    <dbReference type="NCBI Taxonomy" id="61478"/>
    <lineage>
        <taxon>Eukaryota</taxon>
        <taxon>Metazoa</taxon>
        <taxon>Ecdysozoa</taxon>
        <taxon>Arthropoda</taxon>
        <taxon>Hexapoda</taxon>
        <taxon>Insecta</taxon>
        <taxon>Pterygota</taxon>
        <taxon>Neoptera</taxon>
        <taxon>Polyneoptera</taxon>
        <taxon>Phasmatodea</taxon>
        <taxon>Timematodea</taxon>
        <taxon>Timematoidea</taxon>
        <taxon>Timematidae</taxon>
        <taxon>Timema</taxon>
    </lineage>
</organism>
<dbReference type="InterPro" id="IPR001660">
    <property type="entry name" value="SAM"/>
</dbReference>
<accession>A0A7R8V9Y6</accession>
<dbReference type="SMART" id="SM00454">
    <property type="entry name" value="SAM"/>
    <property type="match status" value="2"/>
</dbReference>
<dbReference type="Pfam" id="PF00536">
    <property type="entry name" value="SAM_1"/>
    <property type="match status" value="1"/>
</dbReference>
<dbReference type="Gene3D" id="1.10.150.50">
    <property type="entry name" value="Transcription Factor, Ets-1"/>
    <property type="match status" value="2"/>
</dbReference>
<evidence type="ECO:0000259" key="4">
    <source>
        <dbReference type="PROSITE" id="PS50105"/>
    </source>
</evidence>
<dbReference type="EMBL" id="OA564479">
    <property type="protein sequence ID" value="CAD7194424.1"/>
    <property type="molecule type" value="Genomic_DNA"/>
</dbReference>
<dbReference type="PANTHER" id="PTHR24174">
    <property type="entry name" value="ANKYRIN REPEAT AND STERILE ALPHA MOTIF DOMAIN-CONTAINING PROTEIN 1"/>
    <property type="match status" value="1"/>
</dbReference>
<gene>
    <name evidence="5" type="ORF">TDIB3V08_LOCUS850</name>
</gene>
<feature type="compositionally biased region" description="Gly residues" evidence="3">
    <location>
        <begin position="31"/>
        <end position="42"/>
    </location>
</feature>
<keyword evidence="2" id="KW-0040">ANK repeat</keyword>